<evidence type="ECO:0000313" key="2">
    <source>
        <dbReference type="Proteomes" id="UP000730481"/>
    </source>
</evidence>
<reference evidence="1" key="1">
    <citation type="journal article" date="2017" name="Mycologia">
        <title>Fusarium algeriense, sp. nov., a novel toxigenic crown rot pathogen of durum wheat from Algeria is nested in the Fusarium burgessii species complex.</title>
        <authorList>
            <person name="Laraba I."/>
            <person name="Keddad A."/>
            <person name="Boureghda H."/>
            <person name="Abdallah N."/>
            <person name="Vaughan M.M."/>
            <person name="Proctor R.H."/>
            <person name="Busman M."/>
            <person name="O'Donnell K."/>
        </authorList>
    </citation>
    <scope>NUCLEOTIDE SEQUENCE</scope>
    <source>
        <strain evidence="1">NRRL 25174</strain>
    </source>
</reference>
<reference evidence="1" key="2">
    <citation type="submission" date="2020-02" db="EMBL/GenBank/DDBJ databases">
        <title>Identification and distribution of gene clusters putatively required for synthesis of sphingolipid metabolism inhibitors in phylogenetically diverse species of the filamentous fungus Fusarium.</title>
        <authorList>
            <person name="Kim H.-S."/>
            <person name="Busman M."/>
            <person name="Brown D.W."/>
            <person name="Divon H."/>
            <person name="Uhlig S."/>
            <person name="Proctor R.H."/>
        </authorList>
    </citation>
    <scope>NUCLEOTIDE SEQUENCE</scope>
    <source>
        <strain evidence="1">NRRL 25174</strain>
    </source>
</reference>
<accession>A0A9P5E5V5</accession>
<dbReference type="EMBL" id="PVQB02000034">
    <property type="protein sequence ID" value="KAF4345028.1"/>
    <property type="molecule type" value="Genomic_DNA"/>
</dbReference>
<keyword evidence="2" id="KW-1185">Reference proteome</keyword>
<dbReference type="AlphaFoldDB" id="A0A9P5E5V5"/>
<comment type="caution">
    <text evidence="1">The sequence shown here is derived from an EMBL/GenBank/DDBJ whole genome shotgun (WGS) entry which is preliminary data.</text>
</comment>
<organism evidence="1 2">
    <name type="scientific">Fusarium beomiforme</name>
    <dbReference type="NCBI Taxonomy" id="44412"/>
    <lineage>
        <taxon>Eukaryota</taxon>
        <taxon>Fungi</taxon>
        <taxon>Dikarya</taxon>
        <taxon>Ascomycota</taxon>
        <taxon>Pezizomycotina</taxon>
        <taxon>Sordariomycetes</taxon>
        <taxon>Hypocreomycetidae</taxon>
        <taxon>Hypocreales</taxon>
        <taxon>Nectriaceae</taxon>
        <taxon>Fusarium</taxon>
        <taxon>Fusarium burgessii species complex</taxon>
    </lineage>
</organism>
<dbReference type="OrthoDB" id="5402897at2759"/>
<proteinExistence type="predicted"/>
<protein>
    <submittedName>
        <fullName evidence="1">Uncharacterized protein</fullName>
    </submittedName>
</protein>
<evidence type="ECO:0000313" key="1">
    <source>
        <dbReference type="EMBL" id="KAF4345028.1"/>
    </source>
</evidence>
<name>A0A9P5E5V5_9HYPO</name>
<sequence length="425" mass="46558">MAASQIGDVSHQLVPADSITASYDKDAGLLILSASGKNVNLADEIEFHRLPFYGGLLFELHSLGRPAVHGGSSYEITDSFDIELPSIVFPSDTVIVNTENKQNWVVPIQYSETSQESAVNKEGEPGLPDEVEQLSVDESEKIIVPVDRAFTIRQSNYFEGQGGSISIDFDKSFSTLTDAQIEDGKIEWSFTAQKTGKTQVVVYVGQTDPPFMYRVPYEVEVLAPVEDSITHDAQAVLSVKSKGQGSDFAYDAESDGGDSENGDGMIGLALSWDGFINVGLSLIKKQYPNAKLLELDATPLTRKPVDDEWNLVSNRIVCSLGGKKTAIIQSTEWGEFGDVQTIDSPFLGDQLIPWPVTLDIHDAFTILREAGYKQGVNAVTLRQPFYPGDDQPFYIFSIGNEFIGVGIKDKKIHNLGVSEYNIQKA</sequence>
<gene>
    <name evidence="1" type="ORF">FBEOM_902</name>
</gene>
<dbReference type="Proteomes" id="UP000730481">
    <property type="component" value="Unassembled WGS sequence"/>
</dbReference>